<dbReference type="GO" id="GO:0000981">
    <property type="term" value="F:DNA-binding transcription factor activity, RNA polymerase II-specific"/>
    <property type="evidence" value="ECO:0007669"/>
    <property type="project" value="InterPro"/>
</dbReference>
<feature type="compositionally biased region" description="Low complexity" evidence="6">
    <location>
        <begin position="153"/>
        <end position="178"/>
    </location>
</feature>
<dbReference type="InterPro" id="IPR001138">
    <property type="entry name" value="Zn2Cys6_DnaBD"/>
</dbReference>
<dbReference type="InterPro" id="IPR050815">
    <property type="entry name" value="TF_fung"/>
</dbReference>
<dbReference type="PANTHER" id="PTHR47338:SF20">
    <property type="entry name" value="ZN(II)2CYS6 TRANSCRIPTION FACTOR (EUROFUNG)"/>
    <property type="match status" value="1"/>
</dbReference>
<dbReference type="GeneID" id="28977686"/>
<dbReference type="PROSITE" id="PS50048">
    <property type="entry name" value="ZN2_CY6_FUNGAL_2"/>
    <property type="match status" value="1"/>
</dbReference>
<keyword evidence="9" id="KW-1185">Reference proteome</keyword>
<dbReference type="SUPFAM" id="SSF57701">
    <property type="entry name" value="Zn2/Cys6 DNA-binding domain"/>
    <property type="match status" value="1"/>
</dbReference>
<evidence type="ECO:0000313" key="8">
    <source>
        <dbReference type="EMBL" id="KPV74483.1"/>
    </source>
</evidence>
<dbReference type="CDD" id="cd12148">
    <property type="entry name" value="fungal_TF_MHR"/>
    <property type="match status" value="1"/>
</dbReference>
<evidence type="ECO:0000256" key="1">
    <source>
        <dbReference type="ARBA" id="ARBA00004123"/>
    </source>
</evidence>
<name>A0A194S187_RHOGW</name>
<evidence type="ECO:0000256" key="5">
    <source>
        <dbReference type="ARBA" id="ARBA00023242"/>
    </source>
</evidence>
<dbReference type="InterPro" id="IPR036864">
    <property type="entry name" value="Zn2-C6_fun-type_DNA-bd_sf"/>
</dbReference>
<dbReference type="InterPro" id="IPR007219">
    <property type="entry name" value="XnlR_reg_dom"/>
</dbReference>
<dbReference type="SMART" id="SM00906">
    <property type="entry name" value="Fungal_trans"/>
    <property type="match status" value="1"/>
</dbReference>
<evidence type="ECO:0000256" key="2">
    <source>
        <dbReference type="ARBA" id="ARBA00022723"/>
    </source>
</evidence>
<keyword evidence="4" id="KW-0804">Transcription</keyword>
<dbReference type="AlphaFoldDB" id="A0A194S187"/>
<evidence type="ECO:0000256" key="4">
    <source>
        <dbReference type="ARBA" id="ARBA00023163"/>
    </source>
</evidence>
<sequence>MPPDRTASASVEPPAPAGAGERPLSTSCTNCRSRKVKCDSGRPCNNCTAQGTTDSCTYRPRQKPGLKAGISNELLDRFSNLEAEVQQLREHGISGVNPGFLSRFDSLEQAVAQIGDHPSGRPDLGESVLSRVSGLEHIITMLSSRLADLETRPSTLSASASGSTPSSASTATSFRPPTFGYPHDSARSPRLPQPPPPPPPDLDLPPPDLLHNLIEAYFSDVAPYAPILQRQDLQPTQLPDGLLQWPITIYGVIVSTLRFSFDAQWSRLPPKDQYRDRARNRVILYSCTTTSLASLQALALVALDDIVCKASPRGWGALAMLTRSASHMLLFEEEANSHHAGASVSPLQILGAPSSFAEEESRRRLFWAIYLLDRFSASATGWDFAFPDQHITRKLPAPVEAWDPAMEPTTAPVFRSPCAHPSAFASPTYDASSIDVGYTALVEVFDLLGNVHQLHRSKLEDVQQFVHETEGLEMRLQRWYRSLPHEVMAAQTDSPFILVRALYWATMIKLLSLIAYPLFRNLTPDPQAADNAHSASLAIAALTKIIPIRSPYFAWACFVAARMLVLRAHRRHEPVDPAIHELGQAFRGASASCNLARRYLHLISRALQRLNSLDGTLGGAAALVDLHHTSFSAESALLPSGAVTPVAAGGQYNLGAELGRLPGEGAATWVVGGGGAAAGAGAGDVQQGSGVATGEAAASGDAEMHMWLDSNLLGHGFEGWFDLPILTSPASTGVASGP</sequence>
<feature type="domain" description="Zn(2)-C6 fungal-type" evidence="7">
    <location>
        <begin position="27"/>
        <end position="58"/>
    </location>
</feature>
<evidence type="ECO:0000256" key="6">
    <source>
        <dbReference type="SAM" id="MobiDB-lite"/>
    </source>
</evidence>
<dbReference type="Proteomes" id="UP000053890">
    <property type="component" value="Unassembled WGS sequence"/>
</dbReference>
<protein>
    <recommendedName>
        <fullName evidence="7">Zn(2)-C6 fungal-type domain-containing protein</fullName>
    </recommendedName>
</protein>
<proteinExistence type="predicted"/>
<feature type="region of interest" description="Disordered" evidence="6">
    <location>
        <begin position="151"/>
        <end position="206"/>
    </location>
</feature>
<keyword evidence="3" id="KW-0805">Transcription regulation</keyword>
<dbReference type="SMART" id="SM00066">
    <property type="entry name" value="GAL4"/>
    <property type="match status" value="1"/>
</dbReference>
<keyword evidence="5" id="KW-0539">Nucleus</keyword>
<feature type="compositionally biased region" description="Low complexity" evidence="6">
    <location>
        <begin position="7"/>
        <end position="21"/>
    </location>
</feature>
<organism evidence="8 9">
    <name type="scientific">Rhodotorula graminis (strain WP1)</name>
    <dbReference type="NCBI Taxonomy" id="578459"/>
    <lineage>
        <taxon>Eukaryota</taxon>
        <taxon>Fungi</taxon>
        <taxon>Dikarya</taxon>
        <taxon>Basidiomycota</taxon>
        <taxon>Pucciniomycotina</taxon>
        <taxon>Microbotryomycetes</taxon>
        <taxon>Sporidiobolales</taxon>
        <taxon>Sporidiobolaceae</taxon>
        <taxon>Rhodotorula</taxon>
    </lineage>
</organism>
<evidence type="ECO:0000313" key="9">
    <source>
        <dbReference type="Proteomes" id="UP000053890"/>
    </source>
</evidence>
<dbReference type="PANTHER" id="PTHR47338">
    <property type="entry name" value="ZN(II)2CYS6 TRANSCRIPTION FACTOR (EUROFUNG)-RELATED"/>
    <property type="match status" value="1"/>
</dbReference>
<dbReference type="OMA" id="YLESSAC"/>
<dbReference type="GO" id="GO:0008270">
    <property type="term" value="F:zinc ion binding"/>
    <property type="evidence" value="ECO:0007669"/>
    <property type="project" value="InterPro"/>
</dbReference>
<dbReference type="RefSeq" id="XP_018270532.1">
    <property type="nucleotide sequence ID" value="XM_018417238.1"/>
</dbReference>
<gene>
    <name evidence="8" type="ORF">RHOBADRAFT_54296</name>
</gene>
<feature type="compositionally biased region" description="Pro residues" evidence="6">
    <location>
        <begin position="191"/>
        <end position="206"/>
    </location>
</feature>
<dbReference type="EMBL" id="KQ474080">
    <property type="protein sequence ID" value="KPV74483.1"/>
    <property type="molecule type" value="Genomic_DNA"/>
</dbReference>
<evidence type="ECO:0000256" key="3">
    <source>
        <dbReference type="ARBA" id="ARBA00023015"/>
    </source>
</evidence>
<evidence type="ECO:0000259" key="7">
    <source>
        <dbReference type="PROSITE" id="PS50048"/>
    </source>
</evidence>
<accession>A0A194S187</accession>
<comment type="subcellular location">
    <subcellularLocation>
        <location evidence="1">Nucleus</location>
    </subcellularLocation>
</comment>
<dbReference type="Pfam" id="PF00172">
    <property type="entry name" value="Zn_clus"/>
    <property type="match status" value="1"/>
</dbReference>
<dbReference type="PROSITE" id="PS00463">
    <property type="entry name" value="ZN2_CY6_FUNGAL_1"/>
    <property type="match status" value="1"/>
</dbReference>
<dbReference type="CDD" id="cd00067">
    <property type="entry name" value="GAL4"/>
    <property type="match status" value="1"/>
</dbReference>
<dbReference type="Pfam" id="PF04082">
    <property type="entry name" value="Fungal_trans"/>
    <property type="match status" value="1"/>
</dbReference>
<dbReference type="OrthoDB" id="4456959at2759"/>
<dbReference type="GO" id="GO:0003677">
    <property type="term" value="F:DNA binding"/>
    <property type="evidence" value="ECO:0007669"/>
    <property type="project" value="InterPro"/>
</dbReference>
<feature type="region of interest" description="Disordered" evidence="6">
    <location>
        <begin position="1"/>
        <end position="27"/>
    </location>
</feature>
<reference evidence="8 9" key="1">
    <citation type="journal article" date="2015" name="Front. Microbiol.">
        <title>Genome sequence of the plant growth promoting endophytic yeast Rhodotorula graminis WP1.</title>
        <authorList>
            <person name="Firrincieli A."/>
            <person name="Otillar R."/>
            <person name="Salamov A."/>
            <person name="Schmutz J."/>
            <person name="Khan Z."/>
            <person name="Redman R.S."/>
            <person name="Fleck N.D."/>
            <person name="Lindquist E."/>
            <person name="Grigoriev I.V."/>
            <person name="Doty S.L."/>
        </authorList>
    </citation>
    <scope>NUCLEOTIDE SEQUENCE [LARGE SCALE GENOMIC DNA]</scope>
    <source>
        <strain evidence="8 9">WP1</strain>
    </source>
</reference>
<keyword evidence="2" id="KW-0479">Metal-binding</keyword>
<dbReference type="GO" id="GO:0005634">
    <property type="term" value="C:nucleus"/>
    <property type="evidence" value="ECO:0007669"/>
    <property type="project" value="UniProtKB-SubCell"/>
</dbReference>
<dbReference type="Gene3D" id="4.10.240.10">
    <property type="entry name" value="Zn(2)-C6 fungal-type DNA-binding domain"/>
    <property type="match status" value="1"/>
</dbReference>
<dbReference type="GO" id="GO:0006351">
    <property type="term" value="P:DNA-templated transcription"/>
    <property type="evidence" value="ECO:0007669"/>
    <property type="project" value="InterPro"/>
</dbReference>